<gene>
    <name evidence="1" type="ORF">DJ021_17900</name>
</gene>
<dbReference type="RefSeq" id="WP_111458830.1">
    <property type="nucleotide sequence ID" value="NZ_QFYP01000001.1"/>
</dbReference>
<organism evidence="1 2">
    <name type="scientific">Phenylobacterium hankyongense</name>
    <dbReference type="NCBI Taxonomy" id="1813876"/>
    <lineage>
        <taxon>Bacteria</taxon>
        <taxon>Pseudomonadati</taxon>
        <taxon>Pseudomonadota</taxon>
        <taxon>Alphaproteobacteria</taxon>
        <taxon>Caulobacterales</taxon>
        <taxon>Caulobacteraceae</taxon>
        <taxon>Phenylobacterium</taxon>
    </lineage>
</organism>
<dbReference type="EMBL" id="QFYP01000001">
    <property type="protein sequence ID" value="RAK61540.1"/>
    <property type="molecule type" value="Genomic_DNA"/>
</dbReference>
<proteinExistence type="predicted"/>
<dbReference type="AlphaFoldDB" id="A0A328B2B7"/>
<dbReference type="OrthoDB" id="7187606at2"/>
<comment type="caution">
    <text evidence="1">The sequence shown here is derived from an EMBL/GenBank/DDBJ whole genome shotgun (WGS) entry which is preliminary data.</text>
</comment>
<sequence>MSDPIRIWIEASHHAAFGCGGWAFVRAEGAALSGVAGGERHTRAGRMGLAGLAAALQGLPKDAALEIRTSDAGAAGVARRLAGIAAGEDPPTEDLDLWAQITTALKDRPARVLKVAVEPRTPGAFAAAWAELARDKAKAAGPFASAIPKPNLAKAWVASD</sequence>
<dbReference type="SUPFAM" id="SSF53098">
    <property type="entry name" value="Ribonuclease H-like"/>
    <property type="match status" value="1"/>
</dbReference>
<evidence type="ECO:0000313" key="1">
    <source>
        <dbReference type="EMBL" id="RAK61540.1"/>
    </source>
</evidence>
<dbReference type="Proteomes" id="UP000249842">
    <property type="component" value="Unassembled WGS sequence"/>
</dbReference>
<dbReference type="InterPro" id="IPR012337">
    <property type="entry name" value="RNaseH-like_sf"/>
</dbReference>
<accession>A0A328B2B7</accession>
<evidence type="ECO:0000313" key="2">
    <source>
        <dbReference type="Proteomes" id="UP000249842"/>
    </source>
</evidence>
<reference evidence="2" key="1">
    <citation type="submission" date="2018-05" db="EMBL/GenBank/DDBJ databases">
        <authorList>
            <person name="Li X."/>
        </authorList>
    </citation>
    <scope>NUCLEOTIDE SEQUENCE [LARGE SCALE GENOMIC DNA]</scope>
    <source>
        <strain evidence="2">HKS-05</strain>
    </source>
</reference>
<name>A0A328B2B7_9CAUL</name>
<keyword evidence="2" id="KW-1185">Reference proteome</keyword>
<protein>
    <submittedName>
        <fullName evidence="1">Uncharacterized protein</fullName>
    </submittedName>
</protein>